<reference evidence="1 2" key="1">
    <citation type="submission" date="2019-02" db="EMBL/GenBank/DDBJ databases">
        <title>Deep-cultivation of Planctomycetes and their phenomic and genomic characterization uncovers novel biology.</title>
        <authorList>
            <person name="Wiegand S."/>
            <person name="Jogler M."/>
            <person name="Boedeker C."/>
            <person name="Pinto D."/>
            <person name="Vollmers J."/>
            <person name="Rivas-Marin E."/>
            <person name="Kohn T."/>
            <person name="Peeters S.H."/>
            <person name="Heuer A."/>
            <person name="Rast P."/>
            <person name="Oberbeckmann S."/>
            <person name="Bunk B."/>
            <person name="Jeske O."/>
            <person name="Meyerdierks A."/>
            <person name="Storesund J.E."/>
            <person name="Kallscheuer N."/>
            <person name="Luecker S."/>
            <person name="Lage O.M."/>
            <person name="Pohl T."/>
            <person name="Merkel B.J."/>
            <person name="Hornburger P."/>
            <person name="Mueller R.-W."/>
            <person name="Bruemmer F."/>
            <person name="Labrenz M."/>
            <person name="Spormann A.M."/>
            <person name="Op den Camp H."/>
            <person name="Overmann J."/>
            <person name="Amann R."/>
            <person name="Jetten M.S.M."/>
            <person name="Mascher T."/>
            <person name="Medema M.H."/>
            <person name="Devos D.P."/>
            <person name="Kaster A.-K."/>
            <person name="Ovreas L."/>
            <person name="Rohde M."/>
            <person name="Galperin M.Y."/>
            <person name="Jogler C."/>
        </authorList>
    </citation>
    <scope>NUCLEOTIDE SEQUENCE [LARGE SCALE GENOMIC DNA]</scope>
    <source>
        <strain evidence="1 2">TBK1r</strain>
    </source>
</reference>
<accession>A0ABX5Y076</accession>
<dbReference type="EMBL" id="CP036432">
    <property type="protein sequence ID" value="QDV85464.1"/>
    <property type="molecule type" value="Genomic_DNA"/>
</dbReference>
<evidence type="ECO:0000313" key="1">
    <source>
        <dbReference type="EMBL" id="QDV85464.1"/>
    </source>
</evidence>
<keyword evidence="2" id="KW-1185">Reference proteome</keyword>
<organism evidence="1 2">
    <name type="scientific">Stieleria magnilauensis</name>
    <dbReference type="NCBI Taxonomy" id="2527963"/>
    <lineage>
        <taxon>Bacteria</taxon>
        <taxon>Pseudomonadati</taxon>
        <taxon>Planctomycetota</taxon>
        <taxon>Planctomycetia</taxon>
        <taxon>Pirellulales</taxon>
        <taxon>Pirellulaceae</taxon>
        <taxon>Stieleria</taxon>
    </lineage>
</organism>
<dbReference type="Proteomes" id="UP000318081">
    <property type="component" value="Chromosome"/>
</dbReference>
<dbReference type="RefSeq" id="WP_145215133.1">
    <property type="nucleotide sequence ID" value="NZ_CP036432.1"/>
</dbReference>
<protein>
    <submittedName>
        <fullName evidence="1">Uncharacterized protein</fullName>
    </submittedName>
</protein>
<sequence length="109" mass="12261">MPVERNAQELRFFRIDGPADWLQRVMSHGDEYRFATGPKHRFDVTILVDRVQFTLGLAGPCAGSSGDAMSGNLGQVVRAMRIRQTNYRPLQPETWLSPNDLGAAGRFRL</sequence>
<evidence type="ECO:0000313" key="2">
    <source>
        <dbReference type="Proteomes" id="UP000318081"/>
    </source>
</evidence>
<name>A0ABX5Y076_9BACT</name>
<proteinExistence type="predicted"/>
<gene>
    <name evidence="1" type="ORF">TBK1r_44780</name>
</gene>